<keyword evidence="1 4" id="KW-0479">Metal-binding</keyword>
<evidence type="ECO:0000259" key="6">
    <source>
        <dbReference type="PROSITE" id="PS50103"/>
    </source>
</evidence>
<protein>
    <recommendedName>
        <fullName evidence="6">C3H1-type domain-containing protein</fullName>
    </recommendedName>
</protein>
<reference evidence="7" key="1">
    <citation type="journal article" date="2021" name="Proc. Natl. Acad. Sci. U.S.A.">
        <title>Three genomes in the algal genus Volvox reveal the fate of a haploid sex-determining region after a transition to homothallism.</title>
        <authorList>
            <person name="Yamamoto K."/>
            <person name="Hamaji T."/>
            <person name="Kawai-Toyooka H."/>
            <person name="Matsuzaki R."/>
            <person name="Takahashi F."/>
            <person name="Nishimura Y."/>
            <person name="Kawachi M."/>
            <person name="Noguchi H."/>
            <person name="Minakuchi Y."/>
            <person name="Umen J.G."/>
            <person name="Toyoda A."/>
            <person name="Nozaki H."/>
        </authorList>
    </citation>
    <scope>NUCLEOTIDE SEQUENCE</scope>
    <source>
        <strain evidence="7">NIES-3780</strain>
    </source>
</reference>
<gene>
    <name evidence="7" type="ORF">Vafri_21320</name>
</gene>
<accession>A0A8J4FB90</accession>
<feature type="domain" description="C3H1-type" evidence="6">
    <location>
        <begin position="1"/>
        <end position="19"/>
    </location>
</feature>
<feature type="compositionally biased region" description="Low complexity" evidence="5">
    <location>
        <begin position="45"/>
        <end position="61"/>
    </location>
</feature>
<feature type="zinc finger region" description="C3H1-type" evidence="4">
    <location>
        <begin position="1"/>
        <end position="19"/>
    </location>
</feature>
<evidence type="ECO:0000313" key="8">
    <source>
        <dbReference type="Proteomes" id="UP000747399"/>
    </source>
</evidence>
<feature type="compositionally biased region" description="Low complexity" evidence="5">
    <location>
        <begin position="70"/>
        <end position="93"/>
    </location>
</feature>
<feature type="compositionally biased region" description="Pro residues" evidence="5">
    <location>
        <begin position="35"/>
        <end position="44"/>
    </location>
</feature>
<comment type="caution">
    <text evidence="7">The sequence shown here is derived from an EMBL/GenBank/DDBJ whole genome shotgun (WGS) entry which is preliminary data.</text>
</comment>
<feature type="region of interest" description="Disordered" evidence="5">
    <location>
        <begin position="1"/>
        <end position="99"/>
    </location>
</feature>
<organism evidence="7 8">
    <name type="scientific">Volvox africanus</name>
    <dbReference type="NCBI Taxonomy" id="51714"/>
    <lineage>
        <taxon>Eukaryota</taxon>
        <taxon>Viridiplantae</taxon>
        <taxon>Chlorophyta</taxon>
        <taxon>core chlorophytes</taxon>
        <taxon>Chlorophyceae</taxon>
        <taxon>CS clade</taxon>
        <taxon>Chlamydomonadales</taxon>
        <taxon>Volvocaceae</taxon>
        <taxon>Volvox</taxon>
    </lineage>
</organism>
<dbReference type="InterPro" id="IPR000571">
    <property type="entry name" value="Znf_CCCH"/>
</dbReference>
<dbReference type="SUPFAM" id="SSF90229">
    <property type="entry name" value="CCCH zinc finger"/>
    <property type="match status" value="1"/>
</dbReference>
<dbReference type="EMBL" id="BNCO01000109">
    <property type="protein sequence ID" value="GIL68033.1"/>
    <property type="molecule type" value="Genomic_DNA"/>
</dbReference>
<evidence type="ECO:0000256" key="3">
    <source>
        <dbReference type="ARBA" id="ARBA00022833"/>
    </source>
</evidence>
<evidence type="ECO:0000256" key="4">
    <source>
        <dbReference type="PROSITE-ProRule" id="PRU00723"/>
    </source>
</evidence>
<proteinExistence type="predicted"/>
<dbReference type="Proteomes" id="UP000747399">
    <property type="component" value="Unassembled WGS sequence"/>
</dbReference>
<evidence type="ECO:0000256" key="2">
    <source>
        <dbReference type="ARBA" id="ARBA00022771"/>
    </source>
</evidence>
<dbReference type="AlphaFoldDB" id="A0A8J4FB90"/>
<name>A0A8J4FB90_9CHLO</name>
<dbReference type="GO" id="GO:0008270">
    <property type="term" value="F:zinc ion binding"/>
    <property type="evidence" value="ECO:0007669"/>
    <property type="project" value="UniProtKB-KW"/>
</dbReference>
<dbReference type="InterPro" id="IPR036855">
    <property type="entry name" value="Znf_CCCH_sf"/>
</dbReference>
<dbReference type="PROSITE" id="PS50103">
    <property type="entry name" value="ZF_C3H1"/>
    <property type="match status" value="1"/>
</dbReference>
<evidence type="ECO:0000256" key="5">
    <source>
        <dbReference type="SAM" id="MobiDB-lite"/>
    </source>
</evidence>
<evidence type="ECO:0000313" key="7">
    <source>
        <dbReference type="EMBL" id="GIL68033.1"/>
    </source>
</evidence>
<keyword evidence="8" id="KW-1185">Reference proteome</keyword>
<keyword evidence="2 4" id="KW-0863">Zinc-finger</keyword>
<dbReference type="Gene3D" id="4.10.1000.10">
    <property type="entry name" value="Zinc finger, CCCH-type"/>
    <property type="match status" value="1"/>
</dbReference>
<evidence type="ECO:0000256" key="1">
    <source>
        <dbReference type="ARBA" id="ARBA00022723"/>
    </source>
</evidence>
<keyword evidence="3 4" id="KW-0862">Zinc</keyword>
<sequence>MTQGHCPYGDKCTFAHGMDELRPSGTREAAQQPEVLPPPPPLAGPAPASESAYQAAPRGQAASGGGGGAQTAKQAAALQGDGAGARPSAGGSAKVSQQLTPPRCVPCYTVLR</sequence>
<dbReference type="Pfam" id="PF00642">
    <property type="entry name" value="zf-CCCH"/>
    <property type="match status" value="1"/>
</dbReference>